<dbReference type="InterPro" id="IPR024079">
    <property type="entry name" value="MetalloPept_cat_dom_sf"/>
</dbReference>
<evidence type="ECO:0000313" key="10">
    <source>
        <dbReference type="Proteomes" id="UP001175000"/>
    </source>
</evidence>
<evidence type="ECO:0000256" key="2">
    <source>
        <dbReference type="ARBA" id="ARBA00022670"/>
    </source>
</evidence>
<keyword evidence="6 7" id="KW-0482">Metalloprotease</keyword>
<dbReference type="InterPro" id="IPR024080">
    <property type="entry name" value="Neurolysin/TOP_N"/>
</dbReference>
<dbReference type="GO" id="GO:0006508">
    <property type="term" value="P:proteolysis"/>
    <property type="evidence" value="ECO:0007669"/>
    <property type="project" value="UniProtKB-KW"/>
</dbReference>
<organism evidence="9 10">
    <name type="scientific">Immersiella caudata</name>
    <dbReference type="NCBI Taxonomy" id="314043"/>
    <lineage>
        <taxon>Eukaryota</taxon>
        <taxon>Fungi</taxon>
        <taxon>Dikarya</taxon>
        <taxon>Ascomycota</taxon>
        <taxon>Pezizomycotina</taxon>
        <taxon>Sordariomycetes</taxon>
        <taxon>Sordariomycetidae</taxon>
        <taxon>Sordariales</taxon>
        <taxon>Lasiosphaeriaceae</taxon>
        <taxon>Immersiella</taxon>
    </lineage>
</organism>
<keyword evidence="4 7" id="KW-0378">Hydrolase</keyword>
<dbReference type="EMBL" id="JAULSU010000005">
    <property type="protein sequence ID" value="KAK0616933.1"/>
    <property type="molecule type" value="Genomic_DNA"/>
</dbReference>
<name>A0AA39WK77_9PEZI</name>
<reference evidence="9" key="1">
    <citation type="submission" date="2023-06" db="EMBL/GenBank/DDBJ databases">
        <title>Genome-scale phylogeny and comparative genomics of the fungal order Sordariales.</title>
        <authorList>
            <consortium name="Lawrence Berkeley National Laboratory"/>
            <person name="Hensen N."/>
            <person name="Bonometti L."/>
            <person name="Westerberg I."/>
            <person name="Brannstrom I.O."/>
            <person name="Guillou S."/>
            <person name="Cros-Aarteil S."/>
            <person name="Calhoun S."/>
            <person name="Haridas S."/>
            <person name="Kuo A."/>
            <person name="Mondo S."/>
            <person name="Pangilinan J."/>
            <person name="Riley R."/>
            <person name="Labutti K."/>
            <person name="Andreopoulos B."/>
            <person name="Lipzen A."/>
            <person name="Chen C."/>
            <person name="Yanf M."/>
            <person name="Daum C."/>
            <person name="Ng V."/>
            <person name="Clum A."/>
            <person name="Steindorff A."/>
            <person name="Ohm R."/>
            <person name="Martin F."/>
            <person name="Silar P."/>
            <person name="Natvig D."/>
            <person name="Lalanne C."/>
            <person name="Gautier V."/>
            <person name="Ament-Velasquez S.L."/>
            <person name="Kruys A."/>
            <person name="Hutchinson M.I."/>
            <person name="Powell A.J."/>
            <person name="Barry K."/>
            <person name="Miller A.N."/>
            <person name="Grigoriev I.V."/>
            <person name="Debuchy R."/>
            <person name="Gladieux P."/>
            <person name="Thoren M.H."/>
            <person name="Johannesson H."/>
        </authorList>
    </citation>
    <scope>NUCLEOTIDE SEQUENCE</scope>
    <source>
        <strain evidence="9">CBS 606.72</strain>
    </source>
</reference>
<dbReference type="GO" id="GO:0004222">
    <property type="term" value="F:metalloendopeptidase activity"/>
    <property type="evidence" value="ECO:0007669"/>
    <property type="project" value="InterPro"/>
</dbReference>
<keyword evidence="2 7" id="KW-0645">Protease</keyword>
<dbReference type="InterPro" id="IPR024077">
    <property type="entry name" value="Neurolysin/TOP_dom2"/>
</dbReference>
<dbReference type="InterPro" id="IPR001567">
    <property type="entry name" value="Pept_M3A_M3B_dom"/>
</dbReference>
<comment type="caution">
    <text evidence="9">The sequence shown here is derived from an EMBL/GenBank/DDBJ whole genome shotgun (WGS) entry which is preliminary data.</text>
</comment>
<evidence type="ECO:0000313" key="9">
    <source>
        <dbReference type="EMBL" id="KAK0616933.1"/>
    </source>
</evidence>
<dbReference type="Gene3D" id="1.10.1370.10">
    <property type="entry name" value="Neurolysin, domain 3"/>
    <property type="match status" value="1"/>
</dbReference>
<comment type="cofactor">
    <cofactor evidence="7">
        <name>Zn(2+)</name>
        <dbReference type="ChEBI" id="CHEBI:29105"/>
    </cofactor>
    <text evidence="7">Binds 1 zinc ion.</text>
</comment>
<keyword evidence="3 7" id="KW-0479">Metal-binding</keyword>
<dbReference type="Gene3D" id="1.20.1050.40">
    <property type="entry name" value="Endopeptidase. Chain P, domain 1"/>
    <property type="match status" value="1"/>
</dbReference>
<feature type="domain" description="Peptidase M3A/M3B catalytic" evidence="8">
    <location>
        <begin position="223"/>
        <end position="693"/>
    </location>
</feature>
<dbReference type="PANTHER" id="PTHR11804:SF84">
    <property type="entry name" value="SACCHAROLYSIN"/>
    <property type="match status" value="1"/>
</dbReference>
<dbReference type="GO" id="GO:0046872">
    <property type="term" value="F:metal ion binding"/>
    <property type="evidence" value="ECO:0007669"/>
    <property type="project" value="UniProtKB-UniRule"/>
</dbReference>
<dbReference type="InterPro" id="IPR045090">
    <property type="entry name" value="Pept_M3A_M3B"/>
</dbReference>
<comment type="similarity">
    <text evidence="1 7">Belongs to the peptidase M3 family.</text>
</comment>
<protein>
    <submittedName>
        <fullName evidence="9">Saccharolysin</fullName>
    </submittedName>
</protein>
<dbReference type="FunFam" id="3.40.390.10:FF:000074">
    <property type="entry name" value="Metalloprotease"/>
    <property type="match status" value="1"/>
</dbReference>
<dbReference type="SUPFAM" id="SSF55486">
    <property type="entry name" value="Metalloproteases ('zincins'), catalytic domain"/>
    <property type="match status" value="1"/>
</dbReference>
<evidence type="ECO:0000256" key="1">
    <source>
        <dbReference type="ARBA" id="ARBA00006040"/>
    </source>
</evidence>
<evidence type="ECO:0000256" key="4">
    <source>
        <dbReference type="ARBA" id="ARBA00022801"/>
    </source>
</evidence>
<dbReference type="Pfam" id="PF01432">
    <property type="entry name" value="Peptidase_M3"/>
    <property type="match status" value="1"/>
</dbReference>
<evidence type="ECO:0000256" key="7">
    <source>
        <dbReference type="RuleBase" id="RU003435"/>
    </source>
</evidence>
<dbReference type="PANTHER" id="PTHR11804">
    <property type="entry name" value="PROTEASE M3 THIMET OLIGOPEPTIDASE-RELATED"/>
    <property type="match status" value="1"/>
</dbReference>
<keyword evidence="10" id="KW-1185">Reference proteome</keyword>
<dbReference type="AlphaFoldDB" id="A0AA39WK77"/>
<accession>A0AA39WK77</accession>
<dbReference type="Gene3D" id="3.40.390.10">
    <property type="entry name" value="Collagenase (Catalytic Domain)"/>
    <property type="match status" value="1"/>
</dbReference>
<evidence type="ECO:0000256" key="5">
    <source>
        <dbReference type="ARBA" id="ARBA00022833"/>
    </source>
</evidence>
<dbReference type="Proteomes" id="UP001175000">
    <property type="component" value="Unassembled WGS sequence"/>
</dbReference>
<evidence type="ECO:0000259" key="8">
    <source>
        <dbReference type="Pfam" id="PF01432"/>
    </source>
</evidence>
<dbReference type="CDD" id="cd06455">
    <property type="entry name" value="M3A_TOP"/>
    <property type="match status" value="1"/>
</dbReference>
<keyword evidence="5 7" id="KW-0862">Zinc</keyword>
<gene>
    <name evidence="9" type="ORF">B0T14DRAFT_568498</name>
</gene>
<evidence type="ECO:0000256" key="6">
    <source>
        <dbReference type="ARBA" id="ARBA00023049"/>
    </source>
</evidence>
<proteinExistence type="inferred from homology"/>
<evidence type="ECO:0000256" key="3">
    <source>
        <dbReference type="ARBA" id="ARBA00022723"/>
    </source>
</evidence>
<sequence length="696" mass="79333">MDDARYRHLPQPAVLFRTTAKAIVADEKARCEATRALLDKIVAEVAVEQATFHNVLLPIEHNRNVRLSEIEPDFYCLVSPDPERRQAGAEALKMQHLAAVERSMREDVFRLVDTVFQRGDDTLDPESQRVLLKARQQYIWDGVALPAGPARDRYRAIAERLGELQIEYERTVNESARGVWFTPEELDGLSQEVIDRLEKGTGDNVGNRKLPFDSPDASVGLIRNPEIRKRFRIGYANRCNENIPRFQEIMNLRHEAARMLGYPNHAAKRLEARMAKTPTAVINFLDDIRFHISPRVGEEVAEILAAKEADMLALGVPFDGNLYGPDLNHYPQVLIKKKYNVDYDKISKYFPLYRVISGMLATFGRLLGLVFVELKGDEERGRASPTGKAADILWHESVVLYAVWNDETMGEDKKEAEFVGYLYLDLHPRPGKHAKGLCATVRSGYQYPDGTRCYPATCLIMNLEPPTSSRPSLLRYRQIITLFHELGHCMHDLVSRTTYSRFHGFTVARDFIEAPSQMLEYWCRVPSCLAALSSHYETGEPIPLDMLEGLIEASRESSALDMLDQLGHAIFDMAIHTYPMHEKEPSYPELYGAVYREVTGVKHTEALSEWNHGYASYSSLIHGNDAGYYGYLWSKLYSADMFYSAFKDDPMSREAGRRYRHILLEKGGSQDEMVTLEQFLGRKPSSEPFFRDLGWA</sequence>
<dbReference type="GO" id="GO:0006518">
    <property type="term" value="P:peptide metabolic process"/>
    <property type="evidence" value="ECO:0007669"/>
    <property type="project" value="TreeGrafter"/>
</dbReference>
<dbReference type="GO" id="GO:0005758">
    <property type="term" value="C:mitochondrial intermembrane space"/>
    <property type="evidence" value="ECO:0007669"/>
    <property type="project" value="TreeGrafter"/>
</dbReference>